<accession>A0A9P9E4K3</accession>
<feature type="region of interest" description="Disordered" evidence="1">
    <location>
        <begin position="39"/>
        <end position="63"/>
    </location>
</feature>
<reference evidence="3" key="1">
    <citation type="journal article" date="2021" name="Nat. Commun.">
        <title>Genetic determinants of endophytism in the Arabidopsis root mycobiome.</title>
        <authorList>
            <person name="Mesny F."/>
            <person name="Miyauchi S."/>
            <person name="Thiergart T."/>
            <person name="Pickel B."/>
            <person name="Atanasova L."/>
            <person name="Karlsson M."/>
            <person name="Huettel B."/>
            <person name="Barry K.W."/>
            <person name="Haridas S."/>
            <person name="Chen C."/>
            <person name="Bauer D."/>
            <person name="Andreopoulos W."/>
            <person name="Pangilinan J."/>
            <person name="LaButti K."/>
            <person name="Riley R."/>
            <person name="Lipzen A."/>
            <person name="Clum A."/>
            <person name="Drula E."/>
            <person name="Henrissat B."/>
            <person name="Kohler A."/>
            <person name="Grigoriev I.V."/>
            <person name="Martin F.M."/>
            <person name="Hacquard S."/>
        </authorList>
    </citation>
    <scope>NUCLEOTIDE SEQUENCE</scope>
    <source>
        <strain evidence="3">MPI-CAGE-AT-0147</strain>
    </source>
</reference>
<proteinExistence type="predicted"/>
<organism evidence="3 4">
    <name type="scientific">Dactylonectria macrodidyma</name>
    <dbReference type="NCBI Taxonomy" id="307937"/>
    <lineage>
        <taxon>Eukaryota</taxon>
        <taxon>Fungi</taxon>
        <taxon>Dikarya</taxon>
        <taxon>Ascomycota</taxon>
        <taxon>Pezizomycotina</taxon>
        <taxon>Sordariomycetes</taxon>
        <taxon>Hypocreomycetidae</taxon>
        <taxon>Hypocreales</taxon>
        <taxon>Nectriaceae</taxon>
        <taxon>Dactylonectria</taxon>
    </lineage>
</organism>
<evidence type="ECO:0000313" key="3">
    <source>
        <dbReference type="EMBL" id="KAH7130948.1"/>
    </source>
</evidence>
<feature type="compositionally biased region" description="Basic and acidic residues" evidence="1">
    <location>
        <begin position="48"/>
        <end position="63"/>
    </location>
</feature>
<feature type="compositionally biased region" description="Low complexity" evidence="1">
    <location>
        <begin position="102"/>
        <end position="123"/>
    </location>
</feature>
<feature type="transmembrane region" description="Helical" evidence="2">
    <location>
        <begin position="73"/>
        <end position="96"/>
    </location>
</feature>
<sequence length="459" mass="49857">MANSSIPGHTYSDLPEVYHDRTANLPEVVPVDGSYKHAVTPDTSTYPEVRHAPNADGSGEKSERRVCGLKRKLFFILVAIAAIIVIGAVVGGAVGATVNKDSSTSTSDPTSSTASSTATATGSEASATSQASSILSNSGIASVNWTDSDNYSHYYVFHQNRTNDIIASFWDSQNKTWETGSISASLRKSGVTLDIIEGTPITAVAWTDSDNDWNIRLYVLLTSNSIAELYTSDPTKDGQWYQNSLGSQTTINTAYGSNIAAWHPNDGNSSWPPTVLMWQDEDQKIVYSSSDDWTSKTAMITATNSSGIAISSIASGGDTSEVRWRFYYDNSGIISEGMLYEDLSGWLTHTGLGKMPSSSLTNFAAVCFDLVLMIVADIHDEGNVVARWWNKTEWSTPTQPTFHDLPSGMNISGTFTGISGHADNKMYGIVDSEIHEWSFKTKTPMNWKYSGQVKTTLDE</sequence>
<dbReference type="OrthoDB" id="5396810at2759"/>
<keyword evidence="2" id="KW-0812">Transmembrane</keyword>
<dbReference type="Proteomes" id="UP000738349">
    <property type="component" value="Unassembled WGS sequence"/>
</dbReference>
<gene>
    <name evidence="3" type="ORF">EDB81DRAFT_859614</name>
</gene>
<evidence type="ECO:0000256" key="1">
    <source>
        <dbReference type="SAM" id="MobiDB-lite"/>
    </source>
</evidence>
<evidence type="ECO:0000313" key="4">
    <source>
        <dbReference type="Proteomes" id="UP000738349"/>
    </source>
</evidence>
<keyword evidence="2" id="KW-0472">Membrane</keyword>
<protein>
    <recommendedName>
        <fullName evidence="5">Fucose-specific lectin</fullName>
    </recommendedName>
</protein>
<comment type="caution">
    <text evidence="3">The sequence shown here is derived from an EMBL/GenBank/DDBJ whole genome shotgun (WGS) entry which is preliminary data.</text>
</comment>
<dbReference type="SUPFAM" id="SSF89372">
    <property type="entry name" value="Fucose-specific lectin"/>
    <property type="match status" value="1"/>
</dbReference>
<evidence type="ECO:0000256" key="2">
    <source>
        <dbReference type="SAM" id="Phobius"/>
    </source>
</evidence>
<dbReference type="AlphaFoldDB" id="A0A9P9E4K3"/>
<keyword evidence="2" id="KW-1133">Transmembrane helix</keyword>
<feature type="region of interest" description="Disordered" evidence="1">
    <location>
        <begin position="99"/>
        <end position="123"/>
    </location>
</feature>
<keyword evidence="4" id="KW-1185">Reference proteome</keyword>
<dbReference type="Gene3D" id="2.120.10.70">
    <property type="entry name" value="Fucose-specific lectin"/>
    <property type="match status" value="1"/>
</dbReference>
<dbReference type="EMBL" id="JAGMUV010000017">
    <property type="protein sequence ID" value="KAH7130948.1"/>
    <property type="molecule type" value="Genomic_DNA"/>
</dbReference>
<name>A0A9P9E4K3_9HYPO</name>
<evidence type="ECO:0008006" key="5">
    <source>
        <dbReference type="Google" id="ProtNLM"/>
    </source>
</evidence>